<reference evidence="1 2" key="1">
    <citation type="journal article" date="2016" name="Nat. Commun.">
        <title>Thousands of microbial genomes shed light on interconnected biogeochemical processes in an aquifer system.</title>
        <authorList>
            <person name="Anantharaman K."/>
            <person name="Brown C.T."/>
            <person name="Hug L.A."/>
            <person name="Sharon I."/>
            <person name="Castelle C.J."/>
            <person name="Probst A.J."/>
            <person name="Thomas B.C."/>
            <person name="Singh A."/>
            <person name="Wilkins M.J."/>
            <person name="Karaoz U."/>
            <person name="Brodie E.L."/>
            <person name="Williams K.H."/>
            <person name="Hubbard S.S."/>
            <person name="Banfield J.F."/>
        </authorList>
    </citation>
    <scope>NUCLEOTIDE SEQUENCE [LARGE SCALE GENOMIC DNA]</scope>
</reference>
<protein>
    <submittedName>
        <fullName evidence="1">Uncharacterized protein</fullName>
    </submittedName>
</protein>
<evidence type="ECO:0000313" key="2">
    <source>
        <dbReference type="Proteomes" id="UP000176815"/>
    </source>
</evidence>
<evidence type="ECO:0000313" key="1">
    <source>
        <dbReference type="EMBL" id="OGC77185.1"/>
    </source>
</evidence>
<accession>A0A1F4X667</accession>
<comment type="caution">
    <text evidence="1">The sequence shown here is derived from an EMBL/GenBank/DDBJ whole genome shotgun (WGS) entry which is preliminary data.</text>
</comment>
<dbReference type="AlphaFoldDB" id="A0A1F4X667"/>
<gene>
    <name evidence="1" type="ORF">A2619_01110</name>
</gene>
<dbReference type="EMBL" id="MEWG01000025">
    <property type="protein sequence ID" value="OGC77185.1"/>
    <property type="molecule type" value="Genomic_DNA"/>
</dbReference>
<proteinExistence type="predicted"/>
<organism evidence="1 2">
    <name type="scientific">candidate division WWE3 bacterium RIFOXYD1_FULL_39_9</name>
    <dbReference type="NCBI Taxonomy" id="1802649"/>
    <lineage>
        <taxon>Bacteria</taxon>
        <taxon>Katanobacteria</taxon>
    </lineage>
</organism>
<name>A0A1F4X667_UNCKA</name>
<dbReference type="Proteomes" id="UP000176815">
    <property type="component" value="Unassembled WGS sequence"/>
</dbReference>
<sequence length="61" mass="7322">MKHWVDYRLNEMAEKANLPIFPEKDMDGSIFQPDYEDTRFTIPMEDFDASLSVKLFFKMNQ</sequence>